<feature type="region of interest" description="Disordered" evidence="1">
    <location>
        <begin position="1"/>
        <end position="31"/>
    </location>
</feature>
<evidence type="ECO:0000313" key="2">
    <source>
        <dbReference type="EMBL" id="GBP94384.1"/>
    </source>
</evidence>
<proteinExistence type="predicted"/>
<dbReference type="AlphaFoldDB" id="A0A4C2A593"/>
<keyword evidence="3" id="KW-1185">Reference proteome</keyword>
<dbReference type="EMBL" id="BGZK01002498">
    <property type="protein sequence ID" value="GBP94384.1"/>
    <property type="molecule type" value="Genomic_DNA"/>
</dbReference>
<protein>
    <submittedName>
        <fullName evidence="2">Uncharacterized protein</fullName>
    </submittedName>
</protein>
<reference evidence="2 3" key="1">
    <citation type="journal article" date="2019" name="Commun. Biol.">
        <title>The bagworm genome reveals a unique fibroin gene that provides high tensile strength.</title>
        <authorList>
            <person name="Kono N."/>
            <person name="Nakamura H."/>
            <person name="Ohtoshi R."/>
            <person name="Tomita M."/>
            <person name="Numata K."/>
            <person name="Arakawa K."/>
        </authorList>
    </citation>
    <scope>NUCLEOTIDE SEQUENCE [LARGE SCALE GENOMIC DNA]</scope>
</reference>
<comment type="caution">
    <text evidence="2">The sequence shown here is derived from an EMBL/GenBank/DDBJ whole genome shotgun (WGS) entry which is preliminary data.</text>
</comment>
<accession>A0A4C2A593</accession>
<feature type="compositionally biased region" description="Low complexity" evidence="1">
    <location>
        <begin position="7"/>
        <end position="29"/>
    </location>
</feature>
<dbReference type="Proteomes" id="UP000299102">
    <property type="component" value="Unassembled WGS sequence"/>
</dbReference>
<evidence type="ECO:0000256" key="1">
    <source>
        <dbReference type="SAM" id="MobiDB-lite"/>
    </source>
</evidence>
<dbReference type="STRING" id="151549.A0A4C2A593"/>
<sequence>MLQQLEQNASVQQQSSAAPQQNAASSKAQGVLHQLKAPDKIVCSAYNNGNKSFQLTSCSKLAAYRCTSACQSDGCRCTGWKTPQETDIAMLSLHIVQSLARNVAILAAATRYKVILPI</sequence>
<organism evidence="2 3">
    <name type="scientific">Eumeta variegata</name>
    <name type="common">Bagworm moth</name>
    <name type="synonym">Eumeta japonica</name>
    <dbReference type="NCBI Taxonomy" id="151549"/>
    <lineage>
        <taxon>Eukaryota</taxon>
        <taxon>Metazoa</taxon>
        <taxon>Ecdysozoa</taxon>
        <taxon>Arthropoda</taxon>
        <taxon>Hexapoda</taxon>
        <taxon>Insecta</taxon>
        <taxon>Pterygota</taxon>
        <taxon>Neoptera</taxon>
        <taxon>Endopterygota</taxon>
        <taxon>Lepidoptera</taxon>
        <taxon>Glossata</taxon>
        <taxon>Ditrysia</taxon>
        <taxon>Tineoidea</taxon>
        <taxon>Psychidae</taxon>
        <taxon>Oiketicinae</taxon>
        <taxon>Eumeta</taxon>
    </lineage>
</organism>
<dbReference type="OrthoDB" id="1937912at2759"/>
<evidence type="ECO:0000313" key="3">
    <source>
        <dbReference type="Proteomes" id="UP000299102"/>
    </source>
</evidence>
<name>A0A4C2A593_EUMVA</name>
<gene>
    <name evidence="2" type="ORF">EVAR_69619_1</name>
</gene>